<keyword evidence="3" id="KW-1185">Reference proteome</keyword>
<keyword evidence="1" id="KW-1133">Transmembrane helix</keyword>
<feature type="transmembrane region" description="Helical" evidence="1">
    <location>
        <begin position="45"/>
        <end position="61"/>
    </location>
</feature>
<keyword evidence="1" id="KW-0812">Transmembrane</keyword>
<proteinExistence type="predicted"/>
<dbReference type="EMBL" id="JAJEWP010000007">
    <property type="protein sequence ID" value="MCC2618159.1"/>
    <property type="molecule type" value="Genomic_DNA"/>
</dbReference>
<dbReference type="Proteomes" id="UP001520878">
    <property type="component" value="Unassembled WGS sequence"/>
</dbReference>
<dbReference type="RefSeq" id="WP_229162774.1">
    <property type="nucleotide sequence ID" value="NZ_JAJEWP010000007.1"/>
</dbReference>
<feature type="transmembrane region" description="Helical" evidence="1">
    <location>
        <begin position="139"/>
        <end position="157"/>
    </location>
</feature>
<evidence type="ECO:0000313" key="3">
    <source>
        <dbReference type="Proteomes" id="UP001520878"/>
    </source>
</evidence>
<accession>A0ABS8GEE6</accession>
<organism evidence="2 3">
    <name type="scientific">Fluctibacter halophilus</name>
    <dbReference type="NCBI Taxonomy" id="226011"/>
    <lineage>
        <taxon>Bacteria</taxon>
        <taxon>Pseudomonadati</taxon>
        <taxon>Pseudomonadota</taxon>
        <taxon>Gammaproteobacteria</taxon>
        <taxon>Alteromonadales</taxon>
        <taxon>Alteromonadaceae</taxon>
        <taxon>Fluctibacter</taxon>
    </lineage>
</organism>
<evidence type="ECO:0008006" key="4">
    <source>
        <dbReference type="Google" id="ProtNLM"/>
    </source>
</evidence>
<gene>
    <name evidence="2" type="ORF">LJ739_18025</name>
</gene>
<name>A0ABS8GEE6_9ALTE</name>
<evidence type="ECO:0000313" key="2">
    <source>
        <dbReference type="EMBL" id="MCC2618159.1"/>
    </source>
</evidence>
<evidence type="ECO:0000256" key="1">
    <source>
        <dbReference type="SAM" id="Phobius"/>
    </source>
</evidence>
<protein>
    <recommendedName>
        <fullName evidence="4">SMODS and SLOG-associating 2TM effector domain-containing protein</fullName>
    </recommendedName>
</protein>
<keyword evidence="1" id="KW-0472">Membrane</keyword>
<feature type="transmembrane region" description="Helical" evidence="1">
    <location>
        <begin position="67"/>
        <end position="86"/>
    </location>
</feature>
<reference evidence="2 3" key="1">
    <citation type="submission" date="2021-10" db="EMBL/GenBank/DDBJ databases">
        <title>Draft genome of Aestuariibacter halophilus JC2043.</title>
        <authorList>
            <person name="Emsley S.A."/>
            <person name="Pfannmuller K.M."/>
            <person name="Ushijima B."/>
            <person name="Saw J.H."/>
            <person name="Videau P."/>
        </authorList>
    </citation>
    <scope>NUCLEOTIDE SEQUENCE [LARGE SCALE GENOMIC DNA]</scope>
    <source>
        <strain evidence="2 3">JC2043</strain>
    </source>
</reference>
<sequence length="250" mass="28484">MAGPDPKPEPMKEPLYKDKLVEGLHEYVIQDLSALAGRPYDTGKFLFSISSFMLVATLSLVTAFKGHYLYCLIAIFPLVVSFQYSFKLTIAVVQRKRGDTREKLEKASGNEIEIQNSIYQEYLKKNNWLAFNIMRWKQCMLAFAFLIIVTVGGATYITNKEDINKDVTLTEQLSAINQSINTVAREIAQLSAKLKHPQAGHSDADLKKAFSEVSSQIESHHQSMQRAFDTNSDHLDRHLRIVKDEIKRDR</sequence>
<comment type="caution">
    <text evidence="2">The sequence shown here is derived from an EMBL/GenBank/DDBJ whole genome shotgun (WGS) entry which is preliminary data.</text>
</comment>